<name>A0A1V1NQR0_9BACT</name>
<accession>A0A1V1NQR0</accession>
<feature type="non-terminal residue" evidence="1">
    <location>
        <position position="212"/>
    </location>
</feature>
<evidence type="ECO:0000313" key="1">
    <source>
        <dbReference type="EMBL" id="ETR64921.1"/>
    </source>
</evidence>
<reference evidence="2" key="1">
    <citation type="submission" date="2012-11" db="EMBL/GenBank/DDBJ databases">
        <authorList>
            <person name="Lucero-Rivera Y.E."/>
            <person name="Tovar-Ramirez D."/>
        </authorList>
    </citation>
    <scope>NUCLEOTIDE SEQUENCE [LARGE SCALE GENOMIC DNA]</scope>
    <source>
        <strain evidence="2">Araruama</strain>
    </source>
</reference>
<dbReference type="Proteomes" id="UP000189670">
    <property type="component" value="Unassembled WGS sequence"/>
</dbReference>
<dbReference type="AlphaFoldDB" id="A0A1V1NQR0"/>
<gene>
    <name evidence="1" type="ORF">OMM_15113</name>
</gene>
<proteinExistence type="predicted"/>
<sequence>MTENYQTKHFTLKNLKDTENHHSWIKDVIRNKSIITNAWESYNELTTFFNKYSVFLEVRKEFSVYGTKLSSSKSLDEIKIHHKLIIEIINNRNIIEDAWNDYESLRDFFSRNTLFKEINNELSKYKKYFSESSLDEIKNHHEWIKSVLNDRRQYENILKDLHDLMKFLSDKVFKGLESELIKHKNIISEAKNVNEMKNSHLWINSIKSIKGQ</sequence>
<organism evidence="1 2">
    <name type="scientific">Candidatus Magnetoglobus multicellularis str. Araruama</name>
    <dbReference type="NCBI Taxonomy" id="890399"/>
    <lineage>
        <taxon>Bacteria</taxon>
        <taxon>Pseudomonadati</taxon>
        <taxon>Thermodesulfobacteriota</taxon>
        <taxon>Desulfobacteria</taxon>
        <taxon>Desulfobacterales</taxon>
        <taxon>Desulfobacteraceae</taxon>
        <taxon>Candidatus Magnetoglobus</taxon>
    </lineage>
</organism>
<comment type="caution">
    <text evidence="1">The sequence shown here is derived from an EMBL/GenBank/DDBJ whole genome shotgun (WGS) entry which is preliminary data.</text>
</comment>
<protein>
    <submittedName>
        <fullName evidence="1">Uncharacterized protein</fullName>
    </submittedName>
</protein>
<evidence type="ECO:0000313" key="2">
    <source>
        <dbReference type="Proteomes" id="UP000189670"/>
    </source>
</evidence>
<dbReference type="EMBL" id="ATBP01003441">
    <property type="protein sequence ID" value="ETR64921.1"/>
    <property type="molecule type" value="Genomic_DNA"/>
</dbReference>